<dbReference type="STRING" id="1121869.SAMN03084138_00207"/>
<reference evidence="1 2" key="1">
    <citation type="submission" date="2016-10" db="EMBL/GenBank/DDBJ databases">
        <authorList>
            <person name="de Groot N.N."/>
        </authorList>
    </citation>
    <scope>NUCLEOTIDE SEQUENCE [LARGE SCALE GENOMIC DNA]</scope>
    <source>
        <strain evidence="1 2">DSM 15893</strain>
    </source>
</reference>
<dbReference type="GeneID" id="35873598"/>
<dbReference type="Gene3D" id="3.30.70.1520">
    <property type="entry name" value="Heterotetrameric sarcosine oxidase"/>
    <property type="match status" value="1"/>
</dbReference>
<dbReference type="OrthoDB" id="9179874at2"/>
<sequence>MFSFLISAQPEQRDSCIDQNQPLSSISFYDATITNRIGFRGEQTASFLTDHHIALPSKPNQATEMDNGLWVLRLGFTEYWIIDVKDQHTDLMLSMEKSATSNQQVTRLYCQHSSAMFVLTGDKCPQLFAKVCAVDLQPDAFPSGHIAQTSVARVSSVVVNASNTDLKQTRFLILSDISSAAYLWDALADAAHEFQ</sequence>
<protein>
    <submittedName>
        <fullName evidence="1">Sarcosine oxidase subunit gamma</fullName>
    </submittedName>
</protein>
<dbReference type="SUPFAM" id="SSF103025">
    <property type="entry name" value="Folate-binding domain"/>
    <property type="match status" value="1"/>
</dbReference>
<accession>A0A1I5JHN9</accession>
<dbReference type="Proteomes" id="UP000182692">
    <property type="component" value="Unassembled WGS sequence"/>
</dbReference>
<dbReference type="AlphaFoldDB" id="A0A1I5JHN9"/>
<organism evidence="1 2">
    <name type="scientific">Enterovibrio norvegicus DSM 15893</name>
    <dbReference type="NCBI Taxonomy" id="1121869"/>
    <lineage>
        <taxon>Bacteria</taxon>
        <taxon>Pseudomonadati</taxon>
        <taxon>Pseudomonadota</taxon>
        <taxon>Gammaproteobacteria</taxon>
        <taxon>Vibrionales</taxon>
        <taxon>Vibrionaceae</taxon>
        <taxon>Enterovibrio</taxon>
    </lineage>
</organism>
<evidence type="ECO:0000313" key="2">
    <source>
        <dbReference type="Proteomes" id="UP000182692"/>
    </source>
</evidence>
<dbReference type="Gene3D" id="3.30.1360.120">
    <property type="entry name" value="Probable tRNA modification gtpase trme, domain 1"/>
    <property type="match status" value="1"/>
</dbReference>
<evidence type="ECO:0000313" key="1">
    <source>
        <dbReference type="EMBL" id="SFO72275.1"/>
    </source>
</evidence>
<name>A0A1I5JHN9_9GAMM</name>
<dbReference type="RefSeq" id="WP_017009772.1">
    <property type="nucleotide sequence ID" value="NZ_FOWR01000001.1"/>
</dbReference>
<gene>
    <name evidence="1" type="ORF">SAMN03084138_00207</name>
</gene>
<dbReference type="EMBL" id="FOWR01000001">
    <property type="protein sequence ID" value="SFO72275.1"/>
    <property type="molecule type" value="Genomic_DNA"/>
</dbReference>
<proteinExistence type="predicted"/>
<dbReference type="InterPro" id="IPR027266">
    <property type="entry name" value="TrmE/GcvT-like"/>
</dbReference>